<dbReference type="Gramene" id="PGSC0003DMT400085872">
    <property type="protein sequence ID" value="PGSC0003DMT400085872"/>
    <property type="gene ID" value="PGSC0003DMG400035443"/>
</dbReference>
<dbReference type="AlphaFoldDB" id="M1DAG4"/>
<sequence length="69" mass="7789">MPVLNKEQACGISVHNHSVLVSTPVYAKYTESRRALDPYDPELRKTLRKMANLRIHNNPIKEGQGDGTE</sequence>
<evidence type="ECO:0000313" key="2">
    <source>
        <dbReference type="Proteomes" id="UP000011115"/>
    </source>
</evidence>
<name>M1DAG4_SOLTU</name>
<dbReference type="HOGENOM" id="CLU_2780807_0_0_1"/>
<evidence type="ECO:0000313" key="1">
    <source>
        <dbReference type="EnsemblPlants" id="PGSC0003DMT400085872"/>
    </source>
</evidence>
<accession>M1DAG4</accession>
<protein>
    <submittedName>
        <fullName evidence="1">Uncharacterized protein</fullName>
    </submittedName>
</protein>
<reference evidence="2" key="1">
    <citation type="journal article" date="2011" name="Nature">
        <title>Genome sequence and analysis of the tuber crop potato.</title>
        <authorList>
            <consortium name="The Potato Genome Sequencing Consortium"/>
        </authorList>
    </citation>
    <scope>NUCLEOTIDE SEQUENCE [LARGE SCALE GENOMIC DNA]</scope>
    <source>
        <strain evidence="2">cv. DM1-3 516 R44</strain>
    </source>
</reference>
<keyword evidence="2" id="KW-1185">Reference proteome</keyword>
<reference evidence="1" key="2">
    <citation type="submission" date="2015-06" db="UniProtKB">
        <authorList>
            <consortium name="EnsemblPlants"/>
        </authorList>
    </citation>
    <scope>IDENTIFICATION</scope>
    <source>
        <strain evidence="1">DM1-3 516 R44</strain>
    </source>
</reference>
<organism evidence="1 2">
    <name type="scientific">Solanum tuberosum</name>
    <name type="common">Potato</name>
    <dbReference type="NCBI Taxonomy" id="4113"/>
    <lineage>
        <taxon>Eukaryota</taxon>
        <taxon>Viridiplantae</taxon>
        <taxon>Streptophyta</taxon>
        <taxon>Embryophyta</taxon>
        <taxon>Tracheophyta</taxon>
        <taxon>Spermatophyta</taxon>
        <taxon>Magnoliopsida</taxon>
        <taxon>eudicotyledons</taxon>
        <taxon>Gunneridae</taxon>
        <taxon>Pentapetalae</taxon>
        <taxon>asterids</taxon>
        <taxon>lamiids</taxon>
        <taxon>Solanales</taxon>
        <taxon>Solanaceae</taxon>
        <taxon>Solanoideae</taxon>
        <taxon>Solaneae</taxon>
        <taxon>Solanum</taxon>
    </lineage>
</organism>
<dbReference type="PaxDb" id="4113-PGSC0003DMT400085872"/>
<dbReference type="Proteomes" id="UP000011115">
    <property type="component" value="Unassembled WGS sequence"/>
</dbReference>
<proteinExistence type="predicted"/>
<dbReference type="InParanoid" id="M1DAG4"/>
<dbReference type="EnsemblPlants" id="PGSC0003DMT400085872">
    <property type="protein sequence ID" value="PGSC0003DMT400085872"/>
    <property type="gene ID" value="PGSC0003DMG400035443"/>
</dbReference>